<dbReference type="EMBL" id="CALNXI010000670">
    <property type="protein sequence ID" value="CAH3031383.1"/>
    <property type="molecule type" value="Genomic_DNA"/>
</dbReference>
<dbReference type="Proteomes" id="UP001159427">
    <property type="component" value="Unassembled WGS sequence"/>
</dbReference>
<feature type="region of interest" description="Disordered" evidence="6">
    <location>
        <begin position="1"/>
        <end position="95"/>
    </location>
</feature>
<dbReference type="PANTHER" id="PTHR23302">
    <property type="entry name" value="TRANSMEMBRANE CHANNEL-RELATED"/>
    <property type="match status" value="1"/>
</dbReference>
<feature type="compositionally biased region" description="Basic residues" evidence="6">
    <location>
        <begin position="127"/>
        <end position="142"/>
    </location>
</feature>
<comment type="subcellular location">
    <subcellularLocation>
        <location evidence="1">Membrane</location>
        <topology evidence="1">Multi-pass membrane protein</topology>
    </subcellularLocation>
</comment>
<feature type="compositionally biased region" description="Polar residues" evidence="6">
    <location>
        <begin position="59"/>
        <end position="77"/>
    </location>
</feature>
<evidence type="ECO:0000256" key="5">
    <source>
        <dbReference type="ARBA" id="ARBA00023136"/>
    </source>
</evidence>
<keyword evidence="5 7" id="KW-0472">Membrane</keyword>
<feature type="transmembrane region" description="Helical" evidence="7">
    <location>
        <begin position="519"/>
        <end position="536"/>
    </location>
</feature>
<gene>
    <name evidence="9" type="ORF">PEVE_00038850</name>
</gene>
<evidence type="ECO:0000259" key="8">
    <source>
        <dbReference type="Pfam" id="PF07810"/>
    </source>
</evidence>
<dbReference type="InterPro" id="IPR012496">
    <property type="entry name" value="TMC_dom"/>
</dbReference>
<feature type="transmembrane region" description="Helical" evidence="7">
    <location>
        <begin position="567"/>
        <end position="589"/>
    </location>
</feature>
<feature type="domain" description="TMC" evidence="8">
    <location>
        <begin position="559"/>
        <end position="668"/>
    </location>
</feature>
<keyword evidence="10" id="KW-1185">Reference proteome</keyword>
<feature type="transmembrane region" description="Helical" evidence="7">
    <location>
        <begin position="265"/>
        <end position="292"/>
    </location>
</feature>
<feature type="compositionally biased region" description="Basic and acidic residues" evidence="6">
    <location>
        <begin position="21"/>
        <end position="33"/>
    </location>
</feature>
<keyword evidence="3 7" id="KW-0812">Transmembrane</keyword>
<reference evidence="9 10" key="1">
    <citation type="submission" date="2022-05" db="EMBL/GenBank/DDBJ databases">
        <authorList>
            <consortium name="Genoscope - CEA"/>
            <person name="William W."/>
        </authorList>
    </citation>
    <scope>NUCLEOTIDE SEQUENCE [LARGE SCALE GENOMIC DNA]</scope>
</reference>
<dbReference type="InterPro" id="IPR038900">
    <property type="entry name" value="TMC"/>
</dbReference>
<dbReference type="PANTHER" id="PTHR23302:SF43">
    <property type="entry name" value="TMC DOMAIN-CONTAINING PROTEIN"/>
    <property type="match status" value="1"/>
</dbReference>
<sequence length="802" mass="91581">MMSHQLGNDDGSSAPGSFLDFRPHAGENEERPPSGDPTGQVNQSFVPDERRSKLLRIPSQESMASTETYRSNASSMVHVQPQGGATAGDSDDEDYWNDDEAFEKSMPSHQFRSMRGLPSANTFKQGMRRTLKQRVRKSRGSIRSHSYDGGADVSDGSSVYDYEDDVLRDVPTNLTAEEFAELTNRRKSLKEMPTSIRRKRDIRENVAESAVRRGPHKKISAWTQFKFSIAMGWQHFKDGSREILYSLELWRSHLKLIHGMFGSGVLSYFVLLRWLFLLNIVILLLTIFFLFIPQAIHDISVKNNNASFTGWELLTGEGWFSKSELYYGAYTNEKIGDEDNPQYNMPLAYLLVGGGYLLLCLIMLVYSMANSYRENYIYSGDEFSFFTSKVFCSWDYGIMDKSAGLLKHKSVFNELQEAIAEQSYNYDRTLSEKCNLFWLRFFTNFIVIALMAGAAYLIHFSASLSLSTDQDDVLEKLLLPLVVSGINLIMPMAFRIIASLERYRSPRTTINVNLARTTLMMLTTVTMVTVLLFIDIQRCRSGLKLLGSGRTCDGDITQCWENYVGFAFYRLIIVDFAFLLVSTFFGEFVRRILAVNIRWCKETVGPPGFDISRNVIDLIYSQCLCWIGTFYSPLLPLIQVIKLWILFYVKRTSVVMNCRPSMRPFRASKMNLLFLFLLAVSFVLSLIVIGYTIMSEDVTSPSLLCGPFKGKQFMYQVIEETVDTFPDWLQQVISYASSASFITMLFCILGIVVYYQKMLKDSNEKKIKLLKEQIAMAGRDKLYLIKRIKHGMTFPLEPTIGE</sequence>
<name>A0ABN8MRL1_9CNID</name>
<feature type="transmembrane region" description="Helical" evidence="7">
    <location>
        <begin position="347"/>
        <end position="366"/>
    </location>
</feature>
<dbReference type="Pfam" id="PF07810">
    <property type="entry name" value="TMC"/>
    <property type="match status" value="1"/>
</dbReference>
<comment type="caution">
    <text evidence="9">The sequence shown here is derived from an EMBL/GenBank/DDBJ whole genome shotgun (WGS) entry which is preliminary data.</text>
</comment>
<evidence type="ECO:0000256" key="7">
    <source>
        <dbReference type="SAM" id="Phobius"/>
    </source>
</evidence>
<evidence type="ECO:0000256" key="2">
    <source>
        <dbReference type="ARBA" id="ARBA00006510"/>
    </source>
</evidence>
<feature type="region of interest" description="Disordered" evidence="6">
    <location>
        <begin position="127"/>
        <end position="150"/>
    </location>
</feature>
<keyword evidence="4 7" id="KW-1133">Transmembrane helix</keyword>
<feature type="transmembrane region" description="Helical" evidence="7">
    <location>
        <begin position="437"/>
        <end position="458"/>
    </location>
</feature>
<organism evidence="9 10">
    <name type="scientific">Porites evermanni</name>
    <dbReference type="NCBI Taxonomy" id="104178"/>
    <lineage>
        <taxon>Eukaryota</taxon>
        <taxon>Metazoa</taxon>
        <taxon>Cnidaria</taxon>
        <taxon>Anthozoa</taxon>
        <taxon>Hexacorallia</taxon>
        <taxon>Scleractinia</taxon>
        <taxon>Fungiina</taxon>
        <taxon>Poritidae</taxon>
        <taxon>Porites</taxon>
    </lineage>
</organism>
<evidence type="ECO:0000256" key="6">
    <source>
        <dbReference type="SAM" id="MobiDB-lite"/>
    </source>
</evidence>
<feature type="transmembrane region" description="Helical" evidence="7">
    <location>
        <begin position="732"/>
        <end position="755"/>
    </location>
</feature>
<evidence type="ECO:0000256" key="1">
    <source>
        <dbReference type="ARBA" id="ARBA00004141"/>
    </source>
</evidence>
<feature type="transmembrane region" description="Helical" evidence="7">
    <location>
        <begin position="672"/>
        <end position="694"/>
    </location>
</feature>
<comment type="similarity">
    <text evidence="2">Belongs to the TMC family.</text>
</comment>
<accession>A0ABN8MRL1</accession>
<evidence type="ECO:0000256" key="4">
    <source>
        <dbReference type="ARBA" id="ARBA00022989"/>
    </source>
</evidence>
<feature type="transmembrane region" description="Helical" evidence="7">
    <location>
        <begin position="478"/>
        <end position="498"/>
    </location>
</feature>
<proteinExistence type="inferred from homology"/>
<evidence type="ECO:0000313" key="10">
    <source>
        <dbReference type="Proteomes" id="UP001159427"/>
    </source>
</evidence>
<protein>
    <recommendedName>
        <fullName evidence="8">TMC domain-containing protein</fullName>
    </recommendedName>
</protein>
<evidence type="ECO:0000256" key="3">
    <source>
        <dbReference type="ARBA" id="ARBA00022692"/>
    </source>
</evidence>
<evidence type="ECO:0000313" key="9">
    <source>
        <dbReference type="EMBL" id="CAH3031383.1"/>
    </source>
</evidence>